<organism evidence="11 12">
    <name type="scientific">Wohlfahrtiimonas larvae</name>
    <dbReference type="NCBI Taxonomy" id="1157986"/>
    <lineage>
        <taxon>Bacteria</taxon>
        <taxon>Pseudomonadati</taxon>
        <taxon>Pseudomonadota</taxon>
        <taxon>Gammaproteobacteria</taxon>
        <taxon>Cardiobacteriales</taxon>
        <taxon>Ignatzschineriaceae</taxon>
        <taxon>Wohlfahrtiimonas</taxon>
    </lineage>
</organism>
<evidence type="ECO:0000256" key="4">
    <source>
        <dbReference type="ARBA" id="ARBA00022481"/>
    </source>
</evidence>
<gene>
    <name evidence="11" type="primary">pilE_1</name>
    <name evidence="11" type="ORF">GCM10023338_06550</name>
</gene>
<dbReference type="PROSITE" id="PS00409">
    <property type="entry name" value="PROKAR_NTER_METHYL"/>
    <property type="match status" value="1"/>
</dbReference>
<proteinExistence type="inferred from homology"/>
<keyword evidence="6 10" id="KW-1133">Transmembrane helix</keyword>
<keyword evidence="12" id="KW-1185">Reference proteome</keyword>
<dbReference type="NCBIfam" id="TIGR02532">
    <property type="entry name" value="IV_pilin_GFxxxE"/>
    <property type="match status" value="1"/>
</dbReference>
<evidence type="ECO:0000256" key="10">
    <source>
        <dbReference type="SAM" id="Phobius"/>
    </source>
</evidence>
<dbReference type="Gene3D" id="3.30.700.10">
    <property type="entry name" value="Glycoprotein, Type 4 Pilin"/>
    <property type="match status" value="1"/>
</dbReference>
<evidence type="ECO:0000313" key="12">
    <source>
        <dbReference type="Proteomes" id="UP001500631"/>
    </source>
</evidence>
<evidence type="ECO:0000256" key="8">
    <source>
        <dbReference type="ARBA" id="ARBA00023263"/>
    </source>
</evidence>
<keyword evidence="8 9" id="KW-0281">Fimbrium</keyword>
<evidence type="ECO:0000256" key="9">
    <source>
        <dbReference type="RuleBase" id="RU000389"/>
    </source>
</evidence>
<name>A0ABP9MHM8_9GAMM</name>
<dbReference type="InterPro" id="IPR001082">
    <property type="entry name" value="Pilin"/>
</dbReference>
<dbReference type="Pfam" id="PF00114">
    <property type="entry name" value="Pilin"/>
    <property type="match status" value="1"/>
</dbReference>
<comment type="caution">
    <text evidence="11">The sequence shown here is derived from an EMBL/GenBank/DDBJ whole genome shotgun (WGS) entry which is preliminary data.</text>
</comment>
<dbReference type="InterPro" id="IPR045584">
    <property type="entry name" value="Pilin-like"/>
</dbReference>
<comment type="similarity">
    <text evidence="3 9">Belongs to the N-Me-Phe pilin family.</text>
</comment>
<dbReference type="EMBL" id="BAABKE010000002">
    <property type="protein sequence ID" value="GAA5096322.1"/>
    <property type="molecule type" value="Genomic_DNA"/>
</dbReference>
<accession>A0ABP9MHM8</accession>
<dbReference type="PANTHER" id="PTHR30093">
    <property type="entry name" value="GENERAL SECRETION PATHWAY PROTEIN G"/>
    <property type="match status" value="1"/>
</dbReference>
<dbReference type="Pfam" id="PF07963">
    <property type="entry name" value="N_methyl"/>
    <property type="match status" value="1"/>
</dbReference>
<evidence type="ECO:0000256" key="1">
    <source>
        <dbReference type="ARBA" id="ARBA00004167"/>
    </source>
</evidence>
<dbReference type="InterPro" id="IPR012902">
    <property type="entry name" value="N_methyl_site"/>
</dbReference>
<feature type="transmembrane region" description="Helical" evidence="10">
    <location>
        <begin position="7"/>
        <end position="28"/>
    </location>
</feature>
<evidence type="ECO:0000256" key="2">
    <source>
        <dbReference type="ARBA" id="ARBA00004561"/>
    </source>
</evidence>
<sequence>MKKGFTLIELMIVVAIVGILTMMAMPFYSDYVKRTYVTEGFANLGPLKSALIDFYNNHGRMPNNFRELGPVVDVNYQHSSGIQAGVYETSPKTFVQIYKNIRGDLTLADKYGGVLYLYVTEDIQEKPNARMPAEVPIMPIMGDGSITWICGAEAVRQYPTIATTVWGTNSIRDKYLPAECRAK</sequence>
<evidence type="ECO:0000256" key="7">
    <source>
        <dbReference type="ARBA" id="ARBA00023136"/>
    </source>
</evidence>
<evidence type="ECO:0000256" key="3">
    <source>
        <dbReference type="ARBA" id="ARBA00005233"/>
    </source>
</evidence>
<reference evidence="12" key="1">
    <citation type="journal article" date="2019" name="Int. J. Syst. Evol. Microbiol.">
        <title>The Global Catalogue of Microorganisms (GCM) 10K type strain sequencing project: providing services to taxonomists for standard genome sequencing and annotation.</title>
        <authorList>
            <consortium name="The Broad Institute Genomics Platform"/>
            <consortium name="The Broad Institute Genome Sequencing Center for Infectious Disease"/>
            <person name="Wu L."/>
            <person name="Ma J."/>
        </authorList>
    </citation>
    <scope>NUCLEOTIDE SEQUENCE [LARGE SCALE GENOMIC DNA]</scope>
    <source>
        <strain evidence="12">JCM 18424</strain>
    </source>
</reference>
<keyword evidence="4" id="KW-0488">Methylation</keyword>
<dbReference type="RefSeq" id="WP_143691256.1">
    <property type="nucleotide sequence ID" value="NZ_BAABKE010000002.1"/>
</dbReference>
<keyword evidence="5 10" id="KW-0812">Transmembrane</keyword>
<dbReference type="SUPFAM" id="SSF54523">
    <property type="entry name" value="Pili subunits"/>
    <property type="match status" value="1"/>
</dbReference>
<protein>
    <submittedName>
        <fullName evidence="11">Fimbrial major subunit PilE</fullName>
    </submittedName>
</protein>
<keyword evidence="7 10" id="KW-0472">Membrane</keyword>
<dbReference type="PANTHER" id="PTHR30093:SF34">
    <property type="entry name" value="PREPILIN PEPTIDASE-DEPENDENT PROTEIN D"/>
    <property type="match status" value="1"/>
</dbReference>
<evidence type="ECO:0000256" key="5">
    <source>
        <dbReference type="ARBA" id="ARBA00022692"/>
    </source>
</evidence>
<dbReference type="Proteomes" id="UP001500631">
    <property type="component" value="Unassembled WGS sequence"/>
</dbReference>
<evidence type="ECO:0000313" key="11">
    <source>
        <dbReference type="EMBL" id="GAA5096322.1"/>
    </source>
</evidence>
<comment type="subcellular location">
    <subcellularLocation>
        <location evidence="2">Fimbrium</location>
    </subcellularLocation>
    <subcellularLocation>
        <location evidence="1">Membrane</location>
        <topology evidence="1">Single-pass membrane protein</topology>
    </subcellularLocation>
</comment>
<evidence type="ECO:0000256" key="6">
    <source>
        <dbReference type="ARBA" id="ARBA00022989"/>
    </source>
</evidence>